<evidence type="ECO:0000256" key="9">
    <source>
        <dbReference type="SAM" id="MobiDB-lite"/>
    </source>
</evidence>
<dbReference type="GeneID" id="87959743"/>
<accession>A0ABZ1D951</accession>
<keyword evidence="6" id="KW-0496">Mitochondrion</keyword>
<dbReference type="Proteomes" id="UP001329825">
    <property type="component" value="Chromosome 11"/>
</dbReference>
<evidence type="ECO:0000256" key="7">
    <source>
        <dbReference type="ARBA" id="ARBA00023136"/>
    </source>
</evidence>
<evidence type="ECO:0000256" key="5">
    <source>
        <dbReference type="ARBA" id="ARBA00022989"/>
    </source>
</evidence>
<evidence type="ECO:0000313" key="11">
    <source>
        <dbReference type="Proteomes" id="UP001329825"/>
    </source>
</evidence>
<proteinExistence type="inferred from homology"/>
<organism evidence="10 11">
    <name type="scientific">Kwoniella shivajii</name>
    <dbReference type="NCBI Taxonomy" id="564305"/>
    <lineage>
        <taxon>Eukaryota</taxon>
        <taxon>Fungi</taxon>
        <taxon>Dikarya</taxon>
        <taxon>Basidiomycota</taxon>
        <taxon>Agaricomycotina</taxon>
        <taxon>Tremellomycetes</taxon>
        <taxon>Tremellales</taxon>
        <taxon>Cryptococcaceae</taxon>
        <taxon>Kwoniella</taxon>
    </lineage>
</organism>
<feature type="region of interest" description="Disordered" evidence="9">
    <location>
        <begin position="71"/>
        <end position="158"/>
    </location>
</feature>
<gene>
    <name evidence="10" type="ORF">IL334_007613</name>
</gene>
<evidence type="ECO:0000256" key="1">
    <source>
        <dbReference type="ARBA" id="ARBA00004167"/>
    </source>
</evidence>
<keyword evidence="5" id="KW-1133">Transmembrane helix</keyword>
<comment type="subcellular location">
    <subcellularLocation>
        <location evidence="1">Membrane</location>
        <topology evidence="1">Single-pass membrane protein</topology>
    </subcellularLocation>
    <subcellularLocation>
        <location evidence="2">Mitochondrion membrane</location>
    </subcellularLocation>
</comment>
<evidence type="ECO:0000256" key="2">
    <source>
        <dbReference type="ARBA" id="ARBA00004325"/>
    </source>
</evidence>
<evidence type="ECO:0000256" key="6">
    <source>
        <dbReference type="ARBA" id="ARBA00023128"/>
    </source>
</evidence>
<feature type="compositionally biased region" description="Polar residues" evidence="9">
    <location>
        <begin position="116"/>
        <end position="151"/>
    </location>
</feature>
<evidence type="ECO:0000256" key="3">
    <source>
        <dbReference type="ARBA" id="ARBA00022692"/>
    </source>
</evidence>
<dbReference type="PANTHER" id="PTHR33968">
    <property type="entry name" value="PROTEIN PET100 HOMOLOG, MITOCHONDRIAL"/>
    <property type="match status" value="1"/>
</dbReference>
<evidence type="ECO:0000256" key="4">
    <source>
        <dbReference type="ARBA" id="ARBA00022946"/>
    </source>
</evidence>
<keyword evidence="7" id="KW-0472">Membrane</keyword>
<dbReference type="InterPro" id="IPR018625">
    <property type="entry name" value="Pet100"/>
</dbReference>
<feature type="compositionally biased region" description="Low complexity" evidence="9">
    <location>
        <begin position="106"/>
        <end position="115"/>
    </location>
</feature>
<evidence type="ECO:0000313" key="10">
    <source>
        <dbReference type="EMBL" id="WRT70615.1"/>
    </source>
</evidence>
<comment type="similarity">
    <text evidence="8">Belongs to the PET100 family.</text>
</comment>
<evidence type="ECO:0000256" key="8">
    <source>
        <dbReference type="ARBA" id="ARBA00038077"/>
    </source>
</evidence>
<dbReference type="RefSeq" id="XP_062795354.1">
    <property type="nucleotide sequence ID" value="XM_062939303.1"/>
</dbReference>
<keyword evidence="11" id="KW-1185">Reference proteome</keyword>
<sequence>MGGPNLEIFRFGFYMFFPIYAMVKFGDPEWYESYVQPYKEILWPPYESTYQPPRTQTGIKEELARMKAERIAKKTGRPIESISQDEIDSEGGVNLNLNRPKPALTSSIPSSSPSSTGTNHQYSSENNNNASTTKMTGTGTAWNWPNSQNGNVEGERLV</sequence>
<dbReference type="Pfam" id="PF09803">
    <property type="entry name" value="Pet100"/>
    <property type="match status" value="1"/>
</dbReference>
<keyword evidence="3" id="KW-0812">Transmembrane</keyword>
<name>A0ABZ1D951_9TREE</name>
<dbReference type="PANTHER" id="PTHR33968:SF1">
    <property type="entry name" value="PROTEIN PET100 HOMOLOG, MITOCHONDRIAL"/>
    <property type="match status" value="1"/>
</dbReference>
<reference evidence="10 11" key="1">
    <citation type="submission" date="2024-01" db="EMBL/GenBank/DDBJ databases">
        <title>Comparative genomics of Cryptococcus and Kwoniella reveals pathogenesis evolution and contrasting modes of karyotype evolution via chromosome fusion or intercentromeric recombination.</title>
        <authorList>
            <person name="Coelho M.A."/>
            <person name="David-Palma M."/>
            <person name="Shea T."/>
            <person name="Bowers K."/>
            <person name="McGinley-Smith S."/>
            <person name="Mohammad A.W."/>
            <person name="Gnirke A."/>
            <person name="Yurkov A.M."/>
            <person name="Nowrousian M."/>
            <person name="Sun S."/>
            <person name="Cuomo C.A."/>
            <person name="Heitman J."/>
        </authorList>
    </citation>
    <scope>NUCLEOTIDE SEQUENCE [LARGE SCALE GENOMIC DNA]</scope>
    <source>
        <strain evidence="10">CBS 11374</strain>
    </source>
</reference>
<dbReference type="EMBL" id="CP141891">
    <property type="protein sequence ID" value="WRT70615.1"/>
    <property type="molecule type" value="Genomic_DNA"/>
</dbReference>
<keyword evidence="4" id="KW-0809">Transit peptide</keyword>
<protein>
    <submittedName>
        <fullName evidence="10">Uncharacterized protein</fullName>
    </submittedName>
</protein>